<feature type="domain" description="Hemerythrin-like" evidence="1">
    <location>
        <begin position="128"/>
        <end position="276"/>
    </location>
</feature>
<organism evidence="2 3">
    <name type="scientific">Saponaria officinalis</name>
    <name type="common">Common soapwort</name>
    <name type="synonym">Lychnis saponaria</name>
    <dbReference type="NCBI Taxonomy" id="3572"/>
    <lineage>
        <taxon>Eukaryota</taxon>
        <taxon>Viridiplantae</taxon>
        <taxon>Streptophyta</taxon>
        <taxon>Embryophyta</taxon>
        <taxon>Tracheophyta</taxon>
        <taxon>Spermatophyta</taxon>
        <taxon>Magnoliopsida</taxon>
        <taxon>eudicotyledons</taxon>
        <taxon>Gunneridae</taxon>
        <taxon>Pentapetalae</taxon>
        <taxon>Caryophyllales</taxon>
        <taxon>Caryophyllaceae</taxon>
        <taxon>Caryophylleae</taxon>
        <taxon>Saponaria</taxon>
    </lineage>
</organism>
<protein>
    <recommendedName>
        <fullName evidence="1">Hemerythrin-like domain-containing protein</fullName>
    </recommendedName>
</protein>
<dbReference type="InterPro" id="IPR012312">
    <property type="entry name" value="Hemerythrin-like"/>
</dbReference>
<sequence>MGNCFTTKKSTNKHFSEITPSSFSDNFSLKQPPPPPQPPLVFLHGDSSNSATHFLRFALRFKPLTLRFIPSSDETPPSTFTLRFEKSGDAVTGTADTVLRFADSKLPHPPLLRKVDDDVAETTSFEVVRMVELQHRSVRWHVERVARWTADLATRGGKEAVDPRVGTPKMEVNKLGKNYGKLVEVLQEHAQMEERIIFPFLEAHDQGVCRCVNEEHARDLPIMNGIKEDIKSIGVMNIGTPTHREALYSLSARLKTLQENCRDHFNEEERNLVPILEGAELTREQQKKIVEQCMDVMQGTHSHLFRFFIEGLLPHEAIEYLDVIMACVNNEKASSMLHLLVD</sequence>
<evidence type="ECO:0000313" key="2">
    <source>
        <dbReference type="EMBL" id="KAK9735160.1"/>
    </source>
</evidence>
<dbReference type="CDD" id="cd12108">
    <property type="entry name" value="Hr-like"/>
    <property type="match status" value="1"/>
</dbReference>
<name>A0AAW1LMC5_SAPOF</name>
<reference evidence="2" key="1">
    <citation type="submission" date="2024-03" db="EMBL/GenBank/DDBJ databases">
        <title>WGS assembly of Saponaria officinalis var. Norfolk2.</title>
        <authorList>
            <person name="Jenkins J."/>
            <person name="Shu S."/>
            <person name="Grimwood J."/>
            <person name="Barry K."/>
            <person name="Goodstein D."/>
            <person name="Schmutz J."/>
            <person name="Leebens-Mack J."/>
            <person name="Osbourn A."/>
        </authorList>
    </citation>
    <scope>NUCLEOTIDE SEQUENCE [LARGE SCALE GENOMIC DNA]</scope>
    <source>
        <strain evidence="2">JIC</strain>
    </source>
</reference>
<gene>
    <name evidence="2" type="ORF">RND81_04G187600</name>
</gene>
<dbReference type="Gene3D" id="1.20.120.520">
    <property type="entry name" value="nmb1532 protein domain like"/>
    <property type="match status" value="1"/>
</dbReference>
<dbReference type="Proteomes" id="UP001443914">
    <property type="component" value="Unassembled WGS sequence"/>
</dbReference>
<dbReference type="PANTHER" id="PTHR35739">
    <property type="entry name" value="OS01G0861700 PROTEIN"/>
    <property type="match status" value="1"/>
</dbReference>
<keyword evidence="3" id="KW-1185">Reference proteome</keyword>
<dbReference type="Pfam" id="PF01814">
    <property type="entry name" value="Hemerythrin"/>
    <property type="match status" value="1"/>
</dbReference>
<dbReference type="AlphaFoldDB" id="A0AAW1LMC5"/>
<dbReference type="EMBL" id="JBDFQZ010000004">
    <property type="protein sequence ID" value="KAK9735160.1"/>
    <property type="molecule type" value="Genomic_DNA"/>
</dbReference>
<proteinExistence type="predicted"/>
<dbReference type="PANTHER" id="PTHR35739:SF1">
    <property type="entry name" value="OS01G0861700 PROTEIN"/>
    <property type="match status" value="1"/>
</dbReference>
<comment type="caution">
    <text evidence="2">The sequence shown here is derived from an EMBL/GenBank/DDBJ whole genome shotgun (WGS) entry which is preliminary data.</text>
</comment>
<evidence type="ECO:0000313" key="3">
    <source>
        <dbReference type="Proteomes" id="UP001443914"/>
    </source>
</evidence>
<accession>A0AAW1LMC5</accession>
<evidence type="ECO:0000259" key="1">
    <source>
        <dbReference type="Pfam" id="PF01814"/>
    </source>
</evidence>